<dbReference type="SUPFAM" id="SSF51556">
    <property type="entry name" value="Metallo-dependent hydrolases"/>
    <property type="match status" value="1"/>
</dbReference>
<dbReference type="InterPro" id="IPR051781">
    <property type="entry name" value="Metallo-dep_Hydrolase"/>
</dbReference>
<evidence type="ECO:0000313" key="2">
    <source>
        <dbReference type="EMBL" id="ANZ43744.1"/>
    </source>
</evidence>
<keyword evidence="3" id="KW-1185">Reference proteome</keyword>
<dbReference type="AlphaFoldDB" id="A0A1B2I196"/>
<dbReference type="Pfam" id="PF01979">
    <property type="entry name" value="Amidohydro_1"/>
    <property type="match status" value="1"/>
</dbReference>
<gene>
    <name evidence="2" type="ORF">BED41_00675</name>
</gene>
<dbReference type="Gene3D" id="3.20.20.140">
    <property type="entry name" value="Metal-dependent hydrolases"/>
    <property type="match status" value="1"/>
</dbReference>
<dbReference type="Gene3D" id="2.30.40.10">
    <property type="entry name" value="Urease, subunit C, domain 1"/>
    <property type="match status" value="1"/>
</dbReference>
<organism evidence="2 3">
    <name type="scientific">Cloacibacillus porcorum</name>
    <dbReference type="NCBI Taxonomy" id="1197717"/>
    <lineage>
        <taxon>Bacteria</taxon>
        <taxon>Thermotogati</taxon>
        <taxon>Synergistota</taxon>
        <taxon>Synergistia</taxon>
        <taxon>Synergistales</taxon>
        <taxon>Synergistaceae</taxon>
        <taxon>Cloacibacillus</taxon>
    </lineage>
</organism>
<dbReference type="SUPFAM" id="SSF51338">
    <property type="entry name" value="Composite domain of metallo-dependent hydrolases"/>
    <property type="match status" value="1"/>
</dbReference>
<dbReference type="PANTHER" id="PTHR43135">
    <property type="entry name" value="ALPHA-D-RIBOSE 1-METHYLPHOSPHONATE 5-TRIPHOSPHATE DIPHOSPHATASE"/>
    <property type="match status" value="1"/>
</dbReference>
<protein>
    <recommendedName>
        <fullName evidence="1">Amidohydrolase-related domain-containing protein</fullName>
    </recommendedName>
</protein>
<dbReference type="EMBL" id="CP016757">
    <property type="protein sequence ID" value="ANZ43744.1"/>
    <property type="molecule type" value="Genomic_DNA"/>
</dbReference>
<dbReference type="Proteomes" id="UP000093044">
    <property type="component" value="Chromosome"/>
</dbReference>
<dbReference type="RefSeq" id="WP_066741770.1">
    <property type="nucleotide sequence ID" value="NZ_CP016757.1"/>
</dbReference>
<accession>A0A1B2I196</accession>
<reference evidence="2" key="1">
    <citation type="submission" date="2016-08" db="EMBL/GenBank/DDBJ databases">
        <title>Complete genome of Cloacibacillus porcorum.</title>
        <authorList>
            <person name="Looft T."/>
            <person name="Bayles D.O."/>
            <person name="Alt D.P."/>
        </authorList>
    </citation>
    <scope>NUCLEOTIDE SEQUENCE [LARGE SCALE GENOMIC DNA]</scope>
    <source>
        <strain evidence="2">CL-84</strain>
    </source>
</reference>
<dbReference type="InterPro" id="IPR032466">
    <property type="entry name" value="Metal_Hydrolase"/>
</dbReference>
<proteinExistence type="predicted"/>
<dbReference type="InterPro" id="IPR006680">
    <property type="entry name" value="Amidohydro-rel"/>
</dbReference>
<evidence type="ECO:0000259" key="1">
    <source>
        <dbReference type="Pfam" id="PF01979"/>
    </source>
</evidence>
<sequence length="389" mass="41879">MMTSKIRCGEMIDLVSGKRRQNVDLWLINGKIGKISEKIGRAAEEEIDLSRFYVIPGFVDAHNHLCLRVGGEAAPMMEALAYQVLLAVKHARFALLSGVTTLRDAGERGYVDLFVRRGIEEGIIPGPRLLVAGPGFLQSCGRLWFMGREAGGHIEVRKTVRKQLKAGIDFIRIFVAGAGAAFSAEKAVPGSSREEIEAAVYEARAAGRNIGVQTHGGDAATWAIEAGVDAVEHGCFLTEEQLLMMRECGTWLVVTSGIQRAIRDCAGNSAFMREKAGAAYANYLSVVRRAVELGINLAVGNDTNHGCIAEEITFLERAGMERRAALLAATLGGASLCGIEEEIGTLDIGKEADLIAFERDPLTAAPRELVPAWVIRSGKVMKNPVGVCS</sequence>
<dbReference type="STRING" id="1197717.BED41_00675"/>
<dbReference type="GeneID" id="83056364"/>
<dbReference type="KEGG" id="cpor:BED41_00675"/>
<dbReference type="InterPro" id="IPR011059">
    <property type="entry name" value="Metal-dep_hydrolase_composite"/>
</dbReference>
<dbReference type="PANTHER" id="PTHR43135:SF3">
    <property type="entry name" value="ALPHA-D-RIBOSE 1-METHYLPHOSPHONATE 5-TRIPHOSPHATE DIPHOSPHATASE"/>
    <property type="match status" value="1"/>
</dbReference>
<name>A0A1B2I196_9BACT</name>
<feature type="domain" description="Amidohydrolase-related" evidence="1">
    <location>
        <begin position="53"/>
        <end position="377"/>
    </location>
</feature>
<dbReference type="GO" id="GO:0016810">
    <property type="term" value="F:hydrolase activity, acting on carbon-nitrogen (but not peptide) bonds"/>
    <property type="evidence" value="ECO:0007669"/>
    <property type="project" value="InterPro"/>
</dbReference>
<evidence type="ECO:0000313" key="3">
    <source>
        <dbReference type="Proteomes" id="UP000093044"/>
    </source>
</evidence>